<dbReference type="InterPro" id="IPR032828">
    <property type="entry name" value="PolyA_RNA-bd"/>
</dbReference>
<name>A0A382GTM4_9ZZZZ</name>
<dbReference type="GO" id="GO:0008033">
    <property type="term" value="P:tRNA processing"/>
    <property type="evidence" value="ECO:0007669"/>
    <property type="project" value="UniProtKB-KW"/>
</dbReference>
<feature type="domain" description="Poly A polymerase head" evidence="11">
    <location>
        <begin position="24"/>
        <end position="151"/>
    </location>
</feature>
<evidence type="ECO:0000256" key="10">
    <source>
        <dbReference type="ARBA" id="ARBA00022884"/>
    </source>
</evidence>
<dbReference type="InterPro" id="IPR002646">
    <property type="entry name" value="PolA_pol_head_dom"/>
</dbReference>
<evidence type="ECO:0000256" key="9">
    <source>
        <dbReference type="ARBA" id="ARBA00022842"/>
    </source>
</evidence>
<dbReference type="Pfam" id="PF12627">
    <property type="entry name" value="PolyA_pol_RNAbd"/>
    <property type="match status" value="1"/>
</dbReference>
<keyword evidence="8" id="KW-0067">ATP-binding</keyword>
<evidence type="ECO:0000256" key="7">
    <source>
        <dbReference type="ARBA" id="ARBA00022800"/>
    </source>
</evidence>
<dbReference type="Pfam" id="PF01966">
    <property type="entry name" value="HD"/>
    <property type="match status" value="1"/>
</dbReference>
<keyword evidence="5" id="KW-0479">Metal-binding</keyword>
<dbReference type="Gene3D" id="1.10.3090.10">
    <property type="entry name" value="cca-adding enzyme, domain 2"/>
    <property type="match status" value="2"/>
</dbReference>
<comment type="cofactor">
    <cofactor evidence="1">
        <name>Mg(2+)</name>
        <dbReference type="ChEBI" id="CHEBI:18420"/>
    </cofactor>
</comment>
<keyword evidence="3" id="KW-0819">tRNA processing</keyword>
<evidence type="ECO:0000256" key="8">
    <source>
        <dbReference type="ARBA" id="ARBA00022840"/>
    </source>
</evidence>
<dbReference type="AlphaFoldDB" id="A0A382GTM4"/>
<evidence type="ECO:0000259" key="13">
    <source>
        <dbReference type="Pfam" id="PF12627"/>
    </source>
</evidence>
<evidence type="ECO:0000259" key="11">
    <source>
        <dbReference type="Pfam" id="PF01743"/>
    </source>
</evidence>
<protein>
    <recommendedName>
        <fullName evidence="15">HD/PDEase domain-containing protein</fullName>
    </recommendedName>
</protein>
<evidence type="ECO:0000313" key="14">
    <source>
        <dbReference type="EMBL" id="SVB78195.1"/>
    </source>
</evidence>
<keyword evidence="4" id="KW-0548">Nucleotidyltransferase</keyword>
<sequence length="461" mass="52776">MLQPNFPKELILLMQGIRDLGGQAFIVGGAIRDFLLNKDFPKDLDIEVFGVEISVLENLLSKTGKLSKVGKSFGVLKLKLDDREYDFSLPREEWKTGSGHRGFQVRTLTSLAYPIAALRRDFTINSIAYDPLSHQYLDPFQGKRDLERKTLQHIGTSFSEDPLRVLRAMQFSARFEFRVAPETIRLCRKLDLAELPKERIFEEFRKLLLLSEKPSTGLETARKLGVLDFFPELKKLHGIPQDPQWHPEGDVWTHTLRVLDAASTLKTGTDSKDLELMLAALCHDFGKEPTTSLVNKRWRSHSHDEMGSAQTGIFLERLTRELPLIRKVQQLVRDHLRPVQLYNDRARVRSPAIRRLALRVPIKDLVRLAHADYLGIIEVNDRQYQFPAGEWLLEEASKLSVHERPPQPFLKGRHLLELGMKQGPSMGSLLEKAFDAQINGQIRSLKEALDWAKTMLPQESL</sequence>
<gene>
    <name evidence="14" type="ORF">METZ01_LOCUS231049</name>
</gene>
<dbReference type="EMBL" id="UINC01057246">
    <property type="protein sequence ID" value="SVB78195.1"/>
    <property type="molecule type" value="Genomic_DNA"/>
</dbReference>
<dbReference type="Pfam" id="PF01743">
    <property type="entry name" value="PolyA_pol"/>
    <property type="match status" value="1"/>
</dbReference>
<dbReference type="SUPFAM" id="SSF81301">
    <property type="entry name" value="Nucleotidyltransferase"/>
    <property type="match status" value="1"/>
</dbReference>
<feature type="domain" description="HD" evidence="12">
    <location>
        <begin position="251"/>
        <end position="374"/>
    </location>
</feature>
<evidence type="ECO:0000256" key="3">
    <source>
        <dbReference type="ARBA" id="ARBA00022694"/>
    </source>
</evidence>
<dbReference type="InterPro" id="IPR043519">
    <property type="entry name" value="NT_sf"/>
</dbReference>
<reference evidence="14" key="1">
    <citation type="submission" date="2018-05" db="EMBL/GenBank/DDBJ databases">
        <authorList>
            <person name="Lanie J.A."/>
            <person name="Ng W.-L."/>
            <person name="Kazmierczak K.M."/>
            <person name="Andrzejewski T.M."/>
            <person name="Davidsen T.M."/>
            <person name="Wayne K.J."/>
            <person name="Tettelin H."/>
            <person name="Glass J.I."/>
            <person name="Rusch D."/>
            <person name="Podicherti R."/>
            <person name="Tsui H.-C.T."/>
            <person name="Winkler M.E."/>
        </authorList>
    </citation>
    <scope>NUCLEOTIDE SEQUENCE</scope>
</reference>
<evidence type="ECO:0008006" key="15">
    <source>
        <dbReference type="Google" id="ProtNLM"/>
    </source>
</evidence>
<evidence type="ECO:0000259" key="12">
    <source>
        <dbReference type="Pfam" id="PF01966"/>
    </source>
</evidence>
<dbReference type="InterPro" id="IPR006674">
    <property type="entry name" value="HD_domain"/>
</dbReference>
<dbReference type="GO" id="GO:0046872">
    <property type="term" value="F:metal ion binding"/>
    <property type="evidence" value="ECO:0007669"/>
    <property type="project" value="UniProtKB-KW"/>
</dbReference>
<feature type="domain" description="tRNA nucleotidyltransferase/poly(A) polymerase RNA and SrmB- binding" evidence="13">
    <location>
        <begin position="177"/>
        <end position="234"/>
    </location>
</feature>
<dbReference type="CDD" id="cd00077">
    <property type="entry name" value="HDc"/>
    <property type="match status" value="1"/>
</dbReference>
<dbReference type="Gene3D" id="3.30.460.10">
    <property type="entry name" value="Beta Polymerase, domain 2"/>
    <property type="match status" value="1"/>
</dbReference>
<feature type="non-terminal residue" evidence="14">
    <location>
        <position position="461"/>
    </location>
</feature>
<keyword evidence="2" id="KW-0808">Transferase</keyword>
<evidence type="ECO:0000256" key="6">
    <source>
        <dbReference type="ARBA" id="ARBA00022741"/>
    </source>
</evidence>
<keyword evidence="9" id="KW-0460">Magnesium</keyword>
<evidence type="ECO:0000256" key="4">
    <source>
        <dbReference type="ARBA" id="ARBA00022695"/>
    </source>
</evidence>
<dbReference type="PANTHER" id="PTHR47545">
    <property type="entry name" value="MULTIFUNCTIONAL CCA PROTEIN"/>
    <property type="match status" value="1"/>
</dbReference>
<keyword evidence="10" id="KW-0694">RNA-binding</keyword>
<accession>A0A382GTM4</accession>
<dbReference type="GO" id="GO:0042245">
    <property type="term" value="P:RNA repair"/>
    <property type="evidence" value="ECO:0007669"/>
    <property type="project" value="UniProtKB-KW"/>
</dbReference>
<dbReference type="GO" id="GO:0016779">
    <property type="term" value="F:nucleotidyltransferase activity"/>
    <property type="evidence" value="ECO:0007669"/>
    <property type="project" value="UniProtKB-KW"/>
</dbReference>
<organism evidence="14">
    <name type="scientific">marine metagenome</name>
    <dbReference type="NCBI Taxonomy" id="408172"/>
    <lineage>
        <taxon>unclassified sequences</taxon>
        <taxon>metagenomes</taxon>
        <taxon>ecological metagenomes</taxon>
    </lineage>
</organism>
<proteinExistence type="predicted"/>
<dbReference type="InterPro" id="IPR050124">
    <property type="entry name" value="tRNA_CCA-adding_enzyme"/>
</dbReference>
<evidence type="ECO:0000256" key="1">
    <source>
        <dbReference type="ARBA" id="ARBA00001946"/>
    </source>
</evidence>
<evidence type="ECO:0000256" key="5">
    <source>
        <dbReference type="ARBA" id="ARBA00022723"/>
    </source>
</evidence>
<dbReference type="CDD" id="cd05398">
    <property type="entry name" value="NT_ClassII-CCAase"/>
    <property type="match status" value="1"/>
</dbReference>
<dbReference type="PANTHER" id="PTHR47545:SF1">
    <property type="entry name" value="MULTIFUNCTIONAL CCA PROTEIN"/>
    <property type="match status" value="1"/>
</dbReference>
<dbReference type="GO" id="GO:0005524">
    <property type="term" value="F:ATP binding"/>
    <property type="evidence" value="ECO:0007669"/>
    <property type="project" value="UniProtKB-KW"/>
</dbReference>
<keyword evidence="6" id="KW-0547">Nucleotide-binding</keyword>
<evidence type="ECO:0000256" key="2">
    <source>
        <dbReference type="ARBA" id="ARBA00022679"/>
    </source>
</evidence>
<dbReference type="InterPro" id="IPR003607">
    <property type="entry name" value="HD/PDEase_dom"/>
</dbReference>
<keyword evidence="7" id="KW-0692">RNA repair</keyword>
<dbReference type="SUPFAM" id="SSF81891">
    <property type="entry name" value="Poly A polymerase C-terminal region-like"/>
    <property type="match status" value="1"/>
</dbReference>
<dbReference type="GO" id="GO:0003723">
    <property type="term" value="F:RNA binding"/>
    <property type="evidence" value="ECO:0007669"/>
    <property type="project" value="UniProtKB-KW"/>
</dbReference>